<dbReference type="HOGENOM" id="CLU_2740071_0_0_1"/>
<organism evidence="2 3">
    <name type="scientific">Fusarium oxysporum NRRL 32931</name>
    <dbReference type="NCBI Taxonomy" id="660029"/>
    <lineage>
        <taxon>Eukaryota</taxon>
        <taxon>Fungi</taxon>
        <taxon>Dikarya</taxon>
        <taxon>Ascomycota</taxon>
        <taxon>Pezizomycotina</taxon>
        <taxon>Sordariomycetes</taxon>
        <taxon>Hypocreomycetidae</taxon>
        <taxon>Hypocreales</taxon>
        <taxon>Nectriaceae</taxon>
        <taxon>Fusarium</taxon>
        <taxon>Fusarium oxysporum species complex</taxon>
    </lineage>
</organism>
<dbReference type="AlphaFoldDB" id="W9IK42"/>
<protein>
    <submittedName>
        <fullName evidence="2">Uncharacterized protein</fullName>
    </submittedName>
</protein>
<accession>W9IK42</accession>
<sequence length="71" mass="8109">MVVMRVGGLRLQEIRRTGEWQKQFATSSTRKRLTPGEEMPAPVELYMETSSRKTYSENDENPKAEMCVGEG</sequence>
<feature type="region of interest" description="Disordered" evidence="1">
    <location>
        <begin position="51"/>
        <end position="71"/>
    </location>
</feature>
<reference evidence="2 3" key="1">
    <citation type="submission" date="2011-06" db="EMBL/GenBank/DDBJ databases">
        <title>The Genome Sequence of Fusarium oxysporum FOSC 3-a.</title>
        <authorList>
            <consortium name="The Broad Institute Genome Sequencing Platform"/>
            <person name="Ma L.-J."/>
            <person name="Gale L.R."/>
            <person name="Schwartz D.C."/>
            <person name="Zhou S."/>
            <person name="Corby-Kistler H."/>
            <person name="Young S.K."/>
            <person name="Zeng Q."/>
            <person name="Gargeya S."/>
            <person name="Fitzgerald M."/>
            <person name="Haas B."/>
            <person name="Abouelleil A."/>
            <person name="Alvarado L."/>
            <person name="Arachchi H.M."/>
            <person name="Berlin A."/>
            <person name="Brown A."/>
            <person name="Chapman S.B."/>
            <person name="Chen Z."/>
            <person name="Dunbar C."/>
            <person name="Freedman E."/>
            <person name="Gearin G."/>
            <person name="Gellesch M."/>
            <person name="Goldberg J."/>
            <person name="Griggs A."/>
            <person name="Gujja S."/>
            <person name="Heiman D."/>
            <person name="Howarth C."/>
            <person name="Larson L."/>
            <person name="Lui A."/>
            <person name="MacDonald P.J.P."/>
            <person name="Mehta T."/>
            <person name="Montmayeur A."/>
            <person name="Murphy C."/>
            <person name="Neiman D."/>
            <person name="Pearson M."/>
            <person name="Priest M."/>
            <person name="Roberts A."/>
            <person name="Saif S."/>
            <person name="Shea T."/>
            <person name="Shenoy N."/>
            <person name="Sisk P."/>
            <person name="Stolte C."/>
            <person name="Sykes S."/>
            <person name="Wortman J."/>
            <person name="Nusbaum C."/>
            <person name="Birren B."/>
        </authorList>
    </citation>
    <scope>NUCLEOTIDE SEQUENCE [LARGE SCALE GENOMIC DNA]</scope>
    <source>
        <strain evidence="3">FOSC 3-a</strain>
    </source>
</reference>
<feature type="compositionally biased region" description="Basic and acidic residues" evidence="1">
    <location>
        <begin position="51"/>
        <end position="63"/>
    </location>
</feature>
<evidence type="ECO:0000313" key="3">
    <source>
        <dbReference type="Proteomes" id="UP000030753"/>
    </source>
</evidence>
<dbReference type="EMBL" id="JH717841">
    <property type="protein sequence ID" value="EWY95318.1"/>
    <property type="molecule type" value="Genomic_DNA"/>
</dbReference>
<dbReference type="Proteomes" id="UP000030753">
    <property type="component" value="Unassembled WGS sequence"/>
</dbReference>
<name>W9IK42_FUSOX</name>
<evidence type="ECO:0000256" key="1">
    <source>
        <dbReference type="SAM" id="MobiDB-lite"/>
    </source>
</evidence>
<proteinExistence type="predicted"/>
<gene>
    <name evidence="2" type="ORF">FOYG_04393</name>
</gene>
<evidence type="ECO:0000313" key="2">
    <source>
        <dbReference type="EMBL" id="EWY95318.1"/>
    </source>
</evidence>